<evidence type="ECO:0000259" key="9">
    <source>
        <dbReference type="PROSITE" id="PS51755"/>
    </source>
</evidence>
<dbReference type="SMART" id="SM00448">
    <property type="entry name" value="REC"/>
    <property type="match status" value="1"/>
</dbReference>
<gene>
    <name evidence="10" type="primary">graR_1</name>
    <name evidence="10" type="ORF">BEI61_02547</name>
</gene>
<dbReference type="InterPro" id="IPR001867">
    <property type="entry name" value="OmpR/PhoB-type_DNA-bd"/>
</dbReference>
<proteinExistence type="predicted"/>
<dbReference type="InterPro" id="IPR036388">
    <property type="entry name" value="WH-like_DNA-bd_sf"/>
</dbReference>
<dbReference type="Proteomes" id="UP000094067">
    <property type="component" value="Unassembled WGS sequence"/>
</dbReference>
<evidence type="ECO:0000256" key="1">
    <source>
        <dbReference type="ARBA" id="ARBA00018672"/>
    </source>
</evidence>
<dbReference type="PATRIC" id="fig|1432052.4.peg.2845"/>
<dbReference type="InterPro" id="IPR039420">
    <property type="entry name" value="WalR-like"/>
</dbReference>
<feature type="DNA-binding region" description="OmpR/PhoB-type" evidence="7">
    <location>
        <begin position="132"/>
        <end position="230"/>
    </location>
</feature>
<name>A0A1E3ADM2_9FIRM</name>
<dbReference type="Gene3D" id="3.40.50.2300">
    <property type="match status" value="1"/>
</dbReference>
<dbReference type="CDD" id="cd00383">
    <property type="entry name" value="trans_reg_C"/>
    <property type="match status" value="1"/>
</dbReference>
<feature type="domain" description="Response regulatory" evidence="8">
    <location>
        <begin position="9"/>
        <end position="122"/>
    </location>
</feature>
<evidence type="ECO:0000259" key="8">
    <source>
        <dbReference type="PROSITE" id="PS50110"/>
    </source>
</evidence>
<dbReference type="PANTHER" id="PTHR48111:SF43">
    <property type="entry name" value="STAGE 0 SPORULATION PROTEIN A HOMOLOG"/>
    <property type="match status" value="1"/>
</dbReference>
<keyword evidence="3 7" id="KW-0238">DNA-binding</keyword>
<dbReference type="InterPro" id="IPR001789">
    <property type="entry name" value="Sig_transdc_resp-reg_receiver"/>
</dbReference>
<protein>
    <recommendedName>
        <fullName evidence="1">Stage 0 sporulation protein A homolog</fullName>
    </recommendedName>
</protein>
<comment type="caution">
    <text evidence="10">The sequence shown here is derived from an EMBL/GenBank/DDBJ whole genome shotgun (WGS) entry which is preliminary data.</text>
</comment>
<evidence type="ECO:0000313" key="11">
    <source>
        <dbReference type="Proteomes" id="UP000094067"/>
    </source>
</evidence>
<dbReference type="SMART" id="SM00862">
    <property type="entry name" value="Trans_reg_C"/>
    <property type="match status" value="1"/>
</dbReference>
<evidence type="ECO:0000256" key="2">
    <source>
        <dbReference type="ARBA" id="ARBA00023015"/>
    </source>
</evidence>
<dbReference type="Pfam" id="PF00072">
    <property type="entry name" value="Response_reg"/>
    <property type="match status" value="1"/>
</dbReference>
<keyword evidence="4" id="KW-0804">Transcription</keyword>
<dbReference type="SUPFAM" id="SSF46894">
    <property type="entry name" value="C-terminal effector domain of the bipartite response regulators"/>
    <property type="match status" value="1"/>
</dbReference>
<evidence type="ECO:0000313" key="10">
    <source>
        <dbReference type="EMBL" id="ODM06657.1"/>
    </source>
</evidence>
<evidence type="ECO:0000256" key="3">
    <source>
        <dbReference type="ARBA" id="ARBA00023125"/>
    </source>
</evidence>
<keyword evidence="6" id="KW-0597">Phosphoprotein</keyword>
<evidence type="ECO:0000256" key="6">
    <source>
        <dbReference type="PROSITE-ProRule" id="PRU00169"/>
    </source>
</evidence>
<dbReference type="PROSITE" id="PS51755">
    <property type="entry name" value="OMPR_PHOB"/>
    <property type="match status" value="1"/>
</dbReference>
<accession>A0A1E3ADM2</accession>
<dbReference type="GO" id="GO:0000156">
    <property type="term" value="F:phosphorelay response regulator activity"/>
    <property type="evidence" value="ECO:0007669"/>
    <property type="project" value="TreeGrafter"/>
</dbReference>
<evidence type="ECO:0000256" key="7">
    <source>
        <dbReference type="PROSITE-ProRule" id="PRU01091"/>
    </source>
</evidence>
<dbReference type="CDD" id="cd18159">
    <property type="entry name" value="REC_OmpR_NsrR-like"/>
    <property type="match status" value="1"/>
</dbReference>
<organism evidence="10 11">
    <name type="scientific">Eisenbergiella tayi</name>
    <dbReference type="NCBI Taxonomy" id="1432052"/>
    <lineage>
        <taxon>Bacteria</taxon>
        <taxon>Bacillati</taxon>
        <taxon>Bacillota</taxon>
        <taxon>Clostridia</taxon>
        <taxon>Lachnospirales</taxon>
        <taxon>Lachnospiraceae</taxon>
        <taxon>Eisenbergiella</taxon>
    </lineage>
</organism>
<dbReference type="GO" id="GO:0006355">
    <property type="term" value="P:regulation of DNA-templated transcription"/>
    <property type="evidence" value="ECO:0007669"/>
    <property type="project" value="InterPro"/>
</dbReference>
<dbReference type="AlphaFoldDB" id="A0A1E3ADM2"/>
<dbReference type="SUPFAM" id="SSF52172">
    <property type="entry name" value="CheY-like"/>
    <property type="match status" value="1"/>
</dbReference>
<dbReference type="InterPro" id="IPR016032">
    <property type="entry name" value="Sig_transdc_resp-reg_C-effctor"/>
</dbReference>
<feature type="modified residue" description="4-aspartylphosphate" evidence="6">
    <location>
        <position position="58"/>
    </location>
</feature>
<sequence length="233" mass="27011">MLTEAYMYKILIVEDDSTITVVLKRTLEKWGYEAETISDFGRVGEEFIRCSPDLVLLDISLPFFDGYYWCQEFRKTSQVPIIFISSASDDMNLVMAVNMGADDFLSKPFKLEVVLAKIQALLRRTYTFGTRRDVLRAGDVILSLNDAVLSYHDCRLELTKNEFRILSILMEKRGTVVSRDEMIRNLWENESFIDDNTLTVNMTRLRKKLEEIGLKDFIETKKGLGYLLSDRPE</sequence>
<dbReference type="PANTHER" id="PTHR48111">
    <property type="entry name" value="REGULATOR OF RPOS"/>
    <property type="match status" value="1"/>
</dbReference>
<evidence type="ECO:0000256" key="4">
    <source>
        <dbReference type="ARBA" id="ARBA00023163"/>
    </source>
</evidence>
<keyword evidence="2" id="KW-0805">Transcription regulation</keyword>
<dbReference type="GO" id="GO:0005829">
    <property type="term" value="C:cytosol"/>
    <property type="evidence" value="ECO:0007669"/>
    <property type="project" value="TreeGrafter"/>
</dbReference>
<dbReference type="GO" id="GO:0000976">
    <property type="term" value="F:transcription cis-regulatory region binding"/>
    <property type="evidence" value="ECO:0007669"/>
    <property type="project" value="TreeGrafter"/>
</dbReference>
<evidence type="ECO:0000256" key="5">
    <source>
        <dbReference type="ARBA" id="ARBA00024867"/>
    </source>
</evidence>
<dbReference type="EMBL" id="MCGH01000002">
    <property type="protein sequence ID" value="ODM06657.1"/>
    <property type="molecule type" value="Genomic_DNA"/>
</dbReference>
<feature type="domain" description="OmpR/PhoB-type" evidence="9">
    <location>
        <begin position="132"/>
        <end position="230"/>
    </location>
</feature>
<dbReference type="Pfam" id="PF00486">
    <property type="entry name" value="Trans_reg_C"/>
    <property type="match status" value="1"/>
</dbReference>
<dbReference type="InterPro" id="IPR011006">
    <property type="entry name" value="CheY-like_superfamily"/>
</dbReference>
<comment type="function">
    <text evidence="5">May play the central regulatory role in sporulation. It may be an element of the effector pathway responsible for the activation of sporulation genes in response to nutritional stress. Spo0A may act in concert with spo0H (a sigma factor) to control the expression of some genes that are critical to the sporulation process.</text>
</comment>
<dbReference type="GO" id="GO:0032993">
    <property type="term" value="C:protein-DNA complex"/>
    <property type="evidence" value="ECO:0007669"/>
    <property type="project" value="TreeGrafter"/>
</dbReference>
<reference evidence="10 11" key="1">
    <citation type="submission" date="2016-07" db="EMBL/GenBank/DDBJ databases">
        <title>Characterization of isolates of Eisenbergiella tayi derived from blood cultures, using whole genome sequencing.</title>
        <authorList>
            <person name="Burdz T."/>
            <person name="Wiebe D."/>
            <person name="Huynh C."/>
            <person name="Bernard K."/>
        </authorList>
    </citation>
    <scope>NUCLEOTIDE SEQUENCE [LARGE SCALE GENOMIC DNA]</scope>
    <source>
        <strain evidence="10 11">NML 110608</strain>
    </source>
</reference>
<dbReference type="Gene3D" id="1.10.10.10">
    <property type="entry name" value="Winged helix-like DNA-binding domain superfamily/Winged helix DNA-binding domain"/>
    <property type="match status" value="1"/>
</dbReference>
<dbReference type="PROSITE" id="PS50110">
    <property type="entry name" value="RESPONSE_REGULATORY"/>
    <property type="match status" value="1"/>
</dbReference>